<keyword evidence="1" id="KW-1133">Transmembrane helix</keyword>
<gene>
    <name evidence="2" type="ORF">QR695_06210</name>
</gene>
<comment type="caution">
    <text evidence="2">The sequence shown here is derived from an EMBL/GenBank/DDBJ whole genome shotgun (WGS) entry which is preliminary data.</text>
</comment>
<keyword evidence="1" id="KW-0472">Membrane</keyword>
<protein>
    <submittedName>
        <fullName evidence="2">Uncharacterized protein</fullName>
    </submittedName>
</protein>
<organism evidence="2 3">
    <name type="scientific">Exiguobacterium mexicanum</name>
    <dbReference type="NCBI Taxonomy" id="340146"/>
    <lineage>
        <taxon>Bacteria</taxon>
        <taxon>Bacillati</taxon>
        <taxon>Bacillota</taxon>
        <taxon>Bacilli</taxon>
        <taxon>Bacillales</taxon>
        <taxon>Bacillales Family XII. Incertae Sedis</taxon>
        <taxon>Exiguobacterium</taxon>
    </lineage>
</organism>
<dbReference type="Proteomes" id="UP001230807">
    <property type="component" value="Unassembled WGS sequence"/>
</dbReference>
<keyword evidence="3" id="KW-1185">Reference proteome</keyword>
<feature type="transmembrane region" description="Helical" evidence="1">
    <location>
        <begin position="34"/>
        <end position="52"/>
    </location>
</feature>
<evidence type="ECO:0000313" key="3">
    <source>
        <dbReference type="Proteomes" id="UP001230807"/>
    </source>
</evidence>
<evidence type="ECO:0000313" key="2">
    <source>
        <dbReference type="EMBL" id="MDL5376599.1"/>
    </source>
</evidence>
<reference evidence="2 3" key="1">
    <citation type="submission" date="2023-06" db="EMBL/GenBank/DDBJ databases">
        <title>Influencing factors and mechanism of Cr(VI) reduction by facultative anaerobic Exiguobacterium sp. PY14.</title>
        <authorList>
            <person name="Zou L."/>
        </authorList>
    </citation>
    <scope>NUCLEOTIDE SEQUENCE [LARGE SCALE GENOMIC DNA]</scope>
    <source>
        <strain evidence="2 3">PY14</strain>
    </source>
</reference>
<sequence>MVRNLKWLGAAFEAFLGIPALGGLFIISMGYTPLGFMLVFHIVLLVVSLSRLKRISVGALVGITASVLGFIPFLGMMLHWAAAIALAIDALMTPREQVHMTKEDDRF</sequence>
<accession>A0ABT7MN20</accession>
<proteinExistence type="predicted"/>
<feature type="transmembrane region" description="Helical" evidence="1">
    <location>
        <begin position="7"/>
        <end position="28"/>
    </location>
</feature>
<feature type="transmembrane region" description="Helical" evidence="1">
    <location>
        <begin position="59"/>
        <end position="88"/>
    </location>
</feature>
<dbReference type="RefSeq" id="WP_138859049.1">
    <property type="nucleotide sequence ID" value="NZ_CP040676.1"/>
</dbReference>
<keyword evidence="1" id="KW-0812">Transmembrane</keyword>
<evidence type="ECO:0000256" key="1">
    <source>
        <dbReference type="SAM" id="Phobius"/>
    </source>
</evidence>
<name>A0ABT7MN20_9BACL</name>
<dbReference type="EMBL" id="JASWER010000003">
    <property type="protein sequence ID" value="MDL5376599.1"/>
    <property type="molecule type" value="Genomic_DNA"/>
</dbReference>